<dbReference type="InterPro" id="IPR019775">
    <property type="entry name" value="WD40_repeat_CS"/>
</dbReference>
<dbReference type="RefSeq" id="XP_038776444.1">
    <property type="nucleotide sequence ID" value="XM_038920516.1"/>
</dbReference>
<sequence>MSLVVHNDRRSSLQNRKLSALRLSNSRRTPIYTVKFNDNASLIASAGDDHDITIWNTDSIVPGDFSADFTNGTPVDYHYLPSVHKSAITYLAWSNVSPSLRLFTASADSTAALLDLSKAQKIKTFKHSGSVNQLAVSKRDLLVTCSDDGSVKLWDIRSKFPTAQISTKYPVLTCCVDYDEQGIFFSGIDPTIHCYDPRNMDKPLWEEMSQSNNVTSLSLCPDSSEYLVSKSIDGSIKYFDSRFIALSSVHSRAKPYIFDGSEASPEDWLIRSLLVKDGQGALRVISGSNDGCVYLWDFASRKLVARLDGHIGSSFDVDYNQKSARLVSCSQDGSLILRDF</sequence>
<keyword evidence="4" id="KW-0508">mRNA splicing</keyword>
<dbReference type="KEGG" id="bnn:FOA43_000182"/>
<keyword evidence="3" id="KW-0677">Repeat</keyword>
<organism evidence="6 7">
    <name type="scientific">Eeniella nana</name>
    <name type="common">Yeast</name>
    <name type="synonym">Brettanomyces nanus</name>
    <dbReference type="NCBI Taxonomy" id="13502"/>
    <lineage>
        <taxon>Eukaryota</taxon>
        <taxon>Fungi</taxon>
        <taxon>Dikarya</taxon>
        <taxon>Ascomycota</taxon>
        <taxon>Saccharomycotina</taxon>
        <taxon>Pichiomycetes</taxon>
        <taxon>Pichiales</taxon>
        <taxon>Pichiaceae</taxon>
        <taxon>Brettanomyces</taxon>
    </lineage>
</organism>
<dbReference type="InterPro" id="IPR020472">
    <property type="entry name" value="WD40_PAC1"/>
</dbReference>
<dbReference type="PRINTS" id="PR00320">
    <property type="entry name" value="GPROTEINBRPT"/>
</dbReference>
<dbReference type="Proteomes" id="UP000662931">
    <property type="component" value="Chromosome 1"/>
</dbReference>
<dbReference type="EMBL" id="CP064812">
    <property type="protein sequence ID" value="QPG72879.1"/>
    <property type="molecule type" value="Genomic_DNA"/>
</dbReference>
<feature type="repeat" description="WD" evidence="5">
    <location>
        <begin position="307"/>
        <end position="340"/>
    </location>
</feature>
<keyword evidence="2" id="KW-0507">mRNA processing</keyword>
<dbReference type="OrthoDB" id="1068471at2759"/>
<dbReference type="GO" id="GO:0008380">
    <property type="term" value="P:RNA splicing"/>
    <property type="evidence" value="ECO:0007669"/>
    <property type="project" value="UniProtKB-KW"/>
</dbReference>
<proteinExistence type="predicted"/>
<dbReference type="GO" id="GO:0071013">
    <property type="term" value="C:catalytic step 2 spliceosome"/>
    <property type="evidence" value="ECO:0007669"/>
    <property type="project" value="TreeGrafter"/>
</dbReference>
<dbReference type="PROSITE" id="PS00678">
    <property type="entry name" value="WD_REPEATS_1"/>
    <property type="match status" value="2"/>
</dbReference>
<reference evidence="6" key="1">
    <citation type="submission" date="2020-10" db="EMBL/GenBank/DDBJ databases">
        <authorList>
            <person name="Roach M.J.R."/>
        </authorList>
    </citation>
    <scope>NUCLEOTIDE SEQUENCE</scope>
    <source>
        <strain evidence="6">CBS 1945</strain>
    </source>
</reference>
<keyword evidence="7" id="KW-1185">Reference proteome</keyword>
<dbReference type="SUPFAM" id="SSF50978">
    <property type="entry name" value="WD40 repeat-like"/>
    <property type="match status" value="1"/>
</dbReference>
<feature type="repeat" description="WD" evidence="5">
    <location>
        <begin position="124"/>
        <end position="158"/>
    </location>
</feature>
<dbReference type="PANTHER" id="PTHR44006">
    <property type="entry name" value="U5 SMALL NUCLEAR RIBONUCLEOPROTEIN 40 KDA PROTEIN"/>
    <property type="match status" value="1"/>
</dbReference>
<dbReference type="GO" id="GO:0006397">
    <property type="term" value="P:mRNA processing"/>
    <property type="evidence" value="ECO:0007669"/>
    <property type="project" value="UniProtKB-KW"/>
</dbReference>
<dbReference type="SMART" id="SM00320">
    <property type="entry name" value="WD40"/>
    <property type="match status" value="7"/>
</dbReference>
<dbReference type="GeneID" id="62193583"/>
<dbReference type="Gene3D" id="2.130.10.10">
    <property type="entry name" value="YVTN repeat-like/Quinoprotein amine dehydrogenase"/>
    <property type="match status" value="1"/>
</dbReference>
<keyword evidence="1 5" id="KW-0853">WD repeat</keyword>
<evidence type="ECO:0000256" key="3">
    <source>
        <dbReference type="ARBA" id="ARBA00022737"/>
    </source>
</evidence>
<feature type="repeat" description="WD" evidence="5">
    <location>
        <begin position="284"/>
        <end position="306"/>
    </location>
</feature>
<evidence type="ECO:0000256" key="1">
    <source>
        <dbReference type="ARBA" id="ARBA00022574"/>
    </source>
</evidence>
<name>A0A875RYX9_EENNA</name>
<dbReference type="InterPro" id="IPR015943">
    <property type="entry name" value="WD40/YVTN_repeat-like_dom_sf"/>
</dbReference>
<evidence type="ECO:0000313" key="6">
    <source>
        <dbReference type="EMBL" id="QPG72879.1"/>
    </source>
</evidence>
<dbReference type="InterPro" id="IPR052234">
    <property type="entry name" value="U5_snRNP_Component"/>
</dbReference>
<gene>
    <name evidence="6" type="ORF">FOA43_000182</name>
</gene>
<dbReference type="InterPro" id="IPR036322">
    <property type="entry name" value="WD40_repeat_dom_sf"/>
</dbReference>
<dbReference type="PROSITE" id="PS50294">
    <property type="entry name" value="WD_REPEATS_REGION"/>
    <property type="match status" value="3"/>
</dbReference>
<evidence type="ECO:0000256" key="2">
    <source>
        <dbReference type="ARBA" id="ARBA00022664"/>
    </source>
</evidence>
<dbReference type="PROSITE" id="PS50082">
    <property type="entry name" value="WD_REPEATS_2"/>
    <property type="match status" value="4"/>
</dbReference>
<evidence type="ECO:0000256" key="4">
    <source>
        <dbReference type="ARBA" id="ARBA00023187"/>
    </source>
</evidence>
<dbReference type="AlphaFoldDB" id="A0A875RYX9"/>
<evidence type="ECO:0000313" key="7">
    <source>
        <dbReference type="Proteomes" id="UP000662931"/>
    </source>
</evidence>
<accession>A0A875RYX9</accession>
<evidence type="ECO:0000256" key="5">
    <source>
        <dbReference type="PROSITE-ProRule" id="PRU00221"/>
    </source>
</evidence>
<feature type="repeat" description="WD" evidence="5">
    <location>
        <begin position="24"/>
        <end position="59"/>
    </location>
</feature>
<protein>
    <submittedName>
        <fullName evidence="6">Uncharacterized protein</fullName>
    </submittedName>
</protein>
<dbReference type="InterPro" id="IPR001680">
    <property type="entry name" value="WD40_rpt"/>
</dbReference>
<dbReference type="PANTHER" id="PTHR44006:SF1">
    <property type="entry name" value="U5 SMALL NUCLEAR RIBONUCLEOPROTEIN 40 KDA PROTEIN"/>
    <property type="match status" value="1"/>
</dbReference>
<dbReference type="GO" id="GO:0003723">
    <property type="term" value="F:RNA binding"/>
    <property type="evidence" value="ECO:0007669"/>
    <property type="project" value="TreeGrafter"/>
</dbReference>
<dbReference type="Pfam" id="PF00400">
    <property type="entry name" value="WD40"/>
    <property type="match status" value="4"/>
</dbReference>